<name>A0A183JLL2_9TREM</name>
<proteinExistence type="predicted"/>
<sequence length="185" mass="20375">MQLDDLALVSHTQQQMQGEATSLTAASAGVGLNIHKGESKILLHDTACNNRITLDGEELEDVNTFTYLSSIIHEHGGSDADVKARIGQANQHIYNCRTSGTQSNCQPTRRSGFSIQISRQLYCLLGRKLGELVKPSSRRYRCLLTVVYEKYFGSVGQTLSATIYCGREQTRFQQGNESGRSARSG</sequence>
<protein>
    <submittedName>
        <fullName evidence="3">Reverse transcriptase domain-containing protein</fullName>
    </submittedName>
</protein>
<evidence type="ECO:0000313" key="3">
    <source>
        <dbReference type="WBParaSite" id="SCUD_0000359301-mRNA-1"/>
    </source>
</evidence>
<reference evidence="1 2" key="2">
    <citation type="submission" date="2018-11" db="EMBL/GenBank/DDBJ databases">
        <authorList>
            <consortium name="Pathogen Informatics"/>
        </authorList>
    </citation>
    <scope>NUCLEOTIDE SEQUENCE [LARGE SCALE GENOMIC DNA]</scope>
    <source>
        <strain evidence="1">Dakar</strain>
        <strain evidence="2">Dakar, Senegal</strain>
    </source>
</reference>
<accession>A0A183JLL2</accession>
<dbReference type="Proteomes" id="UP000279833">
    <property type="component" value="Unassembled WGS sequence"/>
</dbReference>
<dbReference type="EMBL" id="UZAK01004144">
    <property type="protein sequence ID" value="VDO83022.1"/>
    <property type="molecule type" value="Genomic_DNA"/>
</dbReference>
<evidence type="ECO:0000313" key="2">
    <source>
        <dbReference type="Proteomes" id="UP000279833"/>
    </source>
</evidence>
<organism evidence="3">
    <name type="scientific">Schistosoma curassoni</name>
    <dbReference type="NCBI Taxonomy" id="6186"/>
    <lineage>
        <taxon>Eukaryota</taxon>
        <taxon>Metazoa</taxon>
        <taxon>Spiralia</taxon>
        <taxon>Lophotrochozoa</taxon>
        <taxon>Platyhelminthes</taxon>
        <taxon>Trematoda</taxon>
        <taxon>Digenea</taxon>
        <taxon>Strigeidida</taxon>
        <taxon>Schistosomatoidea</taxon>
        <taxon>Schistosomatidae</taxon>
        <taxon>Schistosoma</taxon>
    </lineage>
</organism>
<reference evidence="3" key="1">
    <citation type="submission" date="2016-06" db="UniProtKB">
        <authorList>
            <consortium name="WormBaseParasite"/>
        </authorList>
    </citation>
    <scope>IDENTIFICATION</scope>
</reference>
<dbReference type="WBParaSite" id="SCUD_0000359301-mRNA-1">
    <property type="protein sequence ID" value="SCUD_0000359301-mRNA-1"/>
    <property type="gene ID" value="SCUD_0000359301"/>
</dbReference>
<dbReference type="AlphaFoldDB" id="A0A183JLL2"/>
<dbReference type="PANTHER" id="PTHR47027">
    <property type="entry name" value="REVERSE TRANSCRIPTASE DOMAIN-CONTAINING PROTEIN"/>
    <property type="match status" value="1"/>
</dbReference>
<keyword evidence="2" id="KW-1185">Reference proteome</keyword>
<dbReference type="PANTHER" id="PTHR47027:SF25">
    <property type="entry name" value="REVERSE TRANSCRIPTASE DOMAIN-CONTAINING PROTEIN"/>
    <property type="match status" value="1"/>
</dbReference>
<evidence type="ECO:0000313" key="1">
    <source>
        <dbReference type="EMBL" id="VDO83022.1"/>
    </source>
</evidence>
<gene>
    <name evidence="1" type="ORF">SCUD_LOCUS3593</name>
</gene>